<dbReference type="PANTHER" id="PTHR34580">
    <property type="match status" value="1"/>
</dbReference>
<feature type="region of interest" description="Disordered" evidence="1">
    <location>
        <begin position="1"/>
        <end position="22"/>
    </location>
</feature>
<evidence type="ECO:0000259" key="2">
    <source>
        <dbReference type="Pfam" id="PF13280"/>
    </source>
</evidence>
<dbReference type="AlphaFoldDB" id="D2Z626"/>
<dbReference type="PANTHER" id="PTHR34580:SF1">
    <property type="entry name" value="PROTEIN PAFC"/>
    <property type="match status" value="1"/>
</dbReference>
<dbReference type="EMBL" id="ABTR02000001">
    <property type="protein sequence ID" value="EFC90923.1"/>
    <property type="molecule type" value="Genomic_DNA"/>
</dbReference>
<name>D2Z626_9BACT</name>
<reference evidence="3 4" key="1">
    <citation type="journal article" date="2010" name="Stand. Genomic Sci.">
        <title>Permanent draft genome sequence of Dethiosulfovibrio peptidovorans type strain (SEBR 4207).</title>
        <authorList>
            <person name="Labutti K."/>
            <person name="Mayilraj S."/>
            <person name="Clum A."/>
            <person name="Lucas S."/>
            <person name="Glavina Del Rio T."/>
            <person name="Nolan M."/>
            <person name="Tice H."/>
            <person name="Cheng J.F."/>
            <person name="Pitluck S."/>
            <person name="Liolios K."/>
            <person name="Ivanova N."/>
            <person name="Mavromatis K."/>
            <person name="Mikhailova N."/>
            <person name="Pati A."/>
            <person name="Goodwin L."/>
            <person name="Chen A."/>
            <person name="Palaniappan K."/>
            <person name="Land M."/>
            <person name="Hauser L."/>
            <person name="Chang Y.J."/>
            <person name="Jeffries C.D."/>
            <person name="Rohde M."/>
            <person name="Spring S."/>
            <person name="Goker M."/>
            <person name="Woyke T."/>
            <person name="Bristow J."/>
            <person name="Eisen J.A."/>
            <person name="Markowitz V."/>
            <person name="Hugenholtz P."/>
            <person name="Kyrpides N.C."/>
            <person name="Klenk H.P."/>
            <person name="Lapidus A."/>
        </authorList>
    </citation>
    <scope>NUCLEOTIDE SEQUENCE [LARGE SCALE GENOMIC DNA]</scope>
    <source>
        <strain evidence="3 4">DSM 11002</strain>
    </source>
</reference>
<evidence type="ECO:0000313" key="4">
    <source>
        <dbReference type="Proteomes" id="UP000006427"/>
    </source>
</evidence>
<protein>
    <submittedName>
        <fullName evidence="3">Transcriptional regulator protein-like protein</fullName>
    </submittedName>
</protein>
<dbReference type="InterPro" id="IPR026881">
    <property type="entry name" value="WYL_dom"/>
</dbReference>
<feature type="domain" description="WYL" evidence="2">
    <location>
        <begin position="164"/>
        <end position="227"/>
    </location>
</feature>
<gene>
    <name evidence="3" type="ORF">Dpep_0897</name>
</gene>
<dbReference type="eggNOG" id="COG2378">
    <property type="taxonomic scope" value="Bacteria"/>
</dbReference>
<comment type="caution">
    <text evidence="3">The sequence shown here is derived from an EMBL/GenBank/DDBJ whole genome shotgun (WGS) entry which is preliminary data.</text>
</comment>
<sequence length="354" mass="40135">MQQDIQNREAYSRADPLKMGKSTSSARAVRLNNIMRQLLFHREVDGDALMEASCANTRRTFERDLQFLRTEHCANIVYDPWKKSYRLENRGSFVPTFPVSEREVMGLMAGIRMAAHVLPYLKDEMTSLWSRIKAVLPEELAQKGEAIGEASVLALPITSLDPRIFESLVESIRTKRTVRLVCSTVETGDLIVSPWELFFQGDYWYLWGSHDDRPEGYTYPLHEIKSLIVWDRDNYATPPDEGILCSACWTGPPGTSQHEVSILVLPPLSSVVNATLWHPTQRITRLSRDAVLLEATVGSNALETVARWIMARAPLAVPQSPEKLVDKVERMLCGLRRNMDRDYQDLTDLGEAGD</sequence>
<feature type="compositionally biased region" description="Basic and acidic residues" evidence="1">
    <location>
        <begin position="1"/>
        <end position="18"/>
    </location>
</feature>
<keyword evidence="4" id="KW-1185">Reference proteome</keyword>
<dbReference type="STRING" id="469381.Dpep_0897"/>
<dbReference type="PaxDb" id="469381-Dpep_0897"/>
<dbReference type="PROSITE" id="PS52050">
    <property type="entry name" value="WYL"/>
    <property type="match status" value="1"/>
</dbReference>
<proteinExistence type="predicted"/>
<dbReference type="Pfam" id="PF13280">
    <property type="entry name" value="WYL"/>
    <property type="match status" value="1"/>
</dbReference>
<evidence type="ECO:0000256" key="1">
    <source>
        <dbReference type="SAM" id="MobiDB-lite"/>
    </source>
</evidence>
<dbReference type="Proteomes" id="UP000006427">
    <property type="component" value="Unassembled WGS sequence"/>
</dbReference>
<evidence type="ECO:0000313" key="3">
    <source>
        <dbReference type="EMBL" id="EFC90923.1"/>
    </source>
</evidence>
<accession>D2Z626</accession>
<dbReference type="InterPro" id="IPR051534">
    <property type="entry name" value="CBASS_pafABC_assoc_protein"/>
</dbReference>
<organism evidence="3 4">
    <name type="scientific">Dethiosulfovibrio peptidovorans DSM 11002</name>
    <dbReference type="NCBI Taxonomy" id="469381"/>
    <lineage>
        <taxon>Bacteria</taxon>
        <taxon>Thermotogati</taxon>
        <taxon>Synergistota</taxon>
        <taxon>Synergistia</taxon>
        <taxon>Synergistales</taxon>
        <taxon>Dethiosulfovibrionaceae</taxon>
        <taxon>Dethiosulfovibrio</taxon>
    </lineage>
</organism>